<proteinExistence type="predicted"/>
<dbReference type="Proteomes" id="UP000649573">
    <property type="component" value="Unassembled WGS sequence"/>
</dbReference>
<evidence type="ECO:0000313" key="1">
    <source>
        <dbReference type="EMBL" id="GGU61705.1"/>
    </source>
</evidence>
<evidence type="ECO:0000313" key="2">
    <source>
        <dbReference type="Proteomes" id="UP000649573"/>
    </source>
</evidence>
<sequence length="109" mass="11837">MSTHDGALHWAQAAAEEFVPRHVLDDAMIRDLELSLPICNMVRAARGEPTQTIAEAIEERRAEIASGVYAERLPQLIGKARALSEAAQRQLACNNIPPTTNGAGDYSAR</sequence>
<comment type="caution">
    <text evidence="1">The sequence shown here is derived from an EMBL/GenBank/DDBJ whole genome shotgun (WGS) entry which is preliminary data.</text>
</comment>
<name>A0ABQ2V1K3_9PSEU</name>
<gene>
    <name evidence="1" type="ORF">GCM10010178_62350</name>
</gene>
<protein>
    <submittedName>
        <fullName evidence="1">Uncharacterized protein</fullName>
    </submittedName>
</protein>
<reference evidence="2" key="1">
    <citation type="journal article" date="2019" name="Int. J. Syst. Evol. Microbiol.">
        <title>The Global Catalogue of Microorganisms (GCM) 10K type strain sequencing project: providing services to taxonomists for standard genome sequencing and annotation.</title>
        <authorList>
            <consortium name="The Broad Institute Genomics Platform"/>
            <consortium name="The Broad Institute Genome Sequencing Center for Infectious Disease"/>
            <person name="Wu L."/>
            <person name="Ma J."/>
        </authorList>
    </citation>
    <scope>NUCLEOTIDE SEQUENCE [LARGE SCALE GENOMIC DNA]</scope>
    <source>
        <strain evidence="2">JCM 3296</strain>
    </source>
</reference>
<dbReference type="RefSeq" id="WP_189257324.1">
    <property type="nucleotide sequence ID" value="NZ_BMRE01000035.1"/>
</dbReference>
<accession>A0ABQ2V1K3</accession>
<keyword evidence="2" id="KW-1185">Reference proteome</keyword>
<dbReference type="EMBL" id="BMRE01000035">
    <property type="protein sequence ID" value="GGU61705.1"/>
    <property type="molecule type" value="Genomic_DNA"/>
</dbReference>
<organism evidence="1 2">
    <name type="scientific">Lentzea flava</name>
    <dbReference type="NCBI Taxonomy" id="103732"/>
    <lineage>
        <taxon>Bacteria</taxon>
        <taxon>Bacillati</taxon>
        <taxon>Actinomycetota</taxon>
        <taxon>Actinomycetes</taxon>
        <taxon>Pseudonocardiales</taxon>
        <taxon>Pseudonocardiaceae</taxon>
        <taxon>Lentzea</taxon>
    </lineage>
</organism>